<evidence type="ECO:0000313" key="1">
    <source>
        <dbReference type="EMBL" id="WSB99096.1"/>
    </source>
</evidence>
<dbReference type="EMBL" id="CP109109">
    <property type="protein sequence ID" value="WSB99096.1"/>
    <property type="molecule type" value="Genomic_DNA"/>
</dbReference>
<proteinExistence type="predicted"/>
<dbReference type="Proteomes" id="UP001348369">
    <property type="component" value="Chromosome"/>
</dbReference>
<reference evidence="1" key="1">
    <citation type="submission" date="2022-10" db="EMBL/GenBank/DDBJ databases">
        <title>The complete genomes of actinobacterial strains from the NBC collection.</title>
        <authorList>
            <person name="Joergensen T.S."/>
            <person name="Alvarez Arevalo M."/>
            <person name="Sterndorff E.B."/>
            <person name="Faurdal D."/>
            <person name="Vuksanovic O."/>
            <person name="Mourched A.-S."/>
            <person name="Charusanti P."/>
            <person name="Shaw S."/>
            <person name="Blin K."/>
            <person name="Weber T."/>
        </authorList>
    </citation>
    <scope>NUCLEOTIDE SEQUENCE</scope>
    <source>
        <strain evidence="1">NBC 01771</strain>
    </source>
</reference>
<organism evidence="1 2">
    <name type="scientific">Streptomyces scopuliridis</name>
    <dbReference type="NCBI Taxonomy" id="452529"/>
    <lineage>
        <taxon>Bacteria</taxon>
        <taxon>Bacillati</taxon>
        <taxon>Actinomycetota</taxon>
        <taxon>Actinomycetes</taxon>
        <taxon>Kitasatosporales</taxon>
        <taxon>Streptomycetaceae</taxon>
        <taxon>Streptomyces</taxon>
    </lineage>
</organism>
<name>A0ACD4ZMR8_9ACTN</name>
<accession>A0ACD4ZMR8</accession>
<evidence type="ECO:0000313" key="2">
    <source>
        <dbReference type="Proteomes" id="UP001348369"/>
    </source>
</evidence>
<sequence length="1224" mass="128561">MKPIDPRLLRYARATRFFLVAVVVLGVAGAGLVIAQAMLIAEVVVGAFQRGFDGSDLRTPLLLLVAVAAGRGLVSWLTELAAHRASAAVKSELRGRLLERAAELGPGWLSGQRIGSLVALATRGVDALDDYFARYLPQLGLAVVVPVAVLARIVTEDWVSAAIIVVTLPLIPLFMVLIGWSTQARMDRQWRLLSRLSGHFLDVVAGLPTLKVFGRAKAQAESIRTITSEYRQATLRTLRIAFLSSFALELLATLSVALVAVTIGMRLVHGELDLYTGLVVLVLAPEAYLPIRQVGAQYHAAAEGLSAAEEIFTVLETEPPAGGTGEVPGALRLELDGVTVRHQGRTEPSLDAATLTVEPGETVALVGPSGIGKTTLLNVLLGFAAPDEGRVRVDGRDLASLDLERWRERIAWVPQRPYLFAGTIAENVRLARPDADDAAVRDALRDAGAYDFVAALPDGPDTALGEDGAGLSAGQRQRLALARAFLADRPLLLLDEPTAALDGETEAGIVEAVRRLAVGRTVLLVVHRPALLAVADRVVTLAERARPLGRTAGSARPELPAPVAQPLTALASMASVGSAIEESGPGLGLGDLPALPPSGEERVVPATFGSADSGHATDGGGSGNGGGRGDGGSAAARTPLARMRAAAGALRGRFVLALVLGSCALGSAVGLMAVSGWLISRASEQPPVLYLMVAVTATRAFGIGRAVFRYAERIVSHDAVLRMLADLRVSVYRRLERIAPAGLRETRRGDLLSRLVADVDELQDYWLRWLLPVGSALLVGVGAVGFTAWLLPEAGAVLASGLLVAGVGVPLLSGACARRAERQLAPARGQLATHVADLLGGIAELTVAGALTRRMRRTREADGTLTAIASRGASANALGGGLSALVCGLTVAAAACVGVGALADGRLVGVELAVVILTPLAAFEAVTGLPLAVQYRQRSRRSAERVCEVLDAPVPVREPERPAAAPVSPFPLEVRGLSARYPGQRRDALSGFDLTLTAGKRVAVVGSSGSGKTTLAQVLLRFLDAREGGCRLGGTDTATLDGDTVRRFIGLCAQDAHLFDSSVRENLRLARTDATEDELRDALRRARLLDWVDALPAGLDTLVGEHGARISGGQRQRLALARALLADFPVLVLDEPAEHLDLATADALTTDLLAATEGRTTLLITHRLQGLDTVDEVIVLDGGRPVQRGSYAELGADEGPLRRMLERERAGDLLEAQKSTFPGK</sequence>
<keyword evidence="2" id="KW-1185">Reference proteome</keyword>
<protein>
    <submittedName>
        <fullName evidence="1">Thiol reductant ABC exporter subunit CydD</fullName>
    </submittedName>
</protein>
<gene>
    <name evidence="1" type="primary">cydD</name>
    <name evidence="1" type="ORF">OG835_20090</name>
</gene>